<organism evidence="1">
    <name type="scientific">Anguilla anguilla</name>
    <name type="common">European freshwater eel</name>
    <name type="synonym">Muraena anguilla</name>
    <dbReference type="NCBI Taxonomy" id="7936"/>
    <lineage>
        <taxon>Eukaryota</taxon>
        <taxon>Metazoa</taxon>
        <taxon>Chordata</taxon>
        <taxon>Craniata</taxon>
        <taxon>Vertebrata</taxon>
        <taxon>Euteleostomi</taxon>
        <taxon>Actinopterygii</taxon>
        <taxon>Neopterygii</taxon>
        <taxon>Teleostei</taxon>
        <taxon>Anguilliformes</taxon>
        <taxon>Anguillidae</taxon>
        <taxon>Anguilla</taxon>
    </lineage>
</organism>
<evidence type="ECO:0000313" key="1">
    <source>
        <dbReference type="EMBL" id="JAH69519.1"/>
    </source>
</evidence>
<reference evidence="1" key="2">
    <citation type="journal article" date="2015" name="Fish Shellfish Immunol.">
        <title>Early steps in the European eel (Anguilla anguilla)-Vibrio vulnificus interaction in the gills: Role of the RtxA13 toxin.</title>
        <authorList>
            <person name="Callol A."/>
            <person name="Pajuelo D."/>
            <person name="Ebbesson L."/>
            <person name="Teles M."/>
            <person name="MacKenzie S."/>
            <person name="Amaro C."/>
        </authorList>
    </citation>
    <scope>NUCLEOTIDE SEQUENCE</scope>
</reference>
<sequence length="62" mass="6839">MTVFTHQVVGVADPRVFARQKLQEGHHIAEENVHDGSHASLFDSVFSPTSEFSKLVSKSDSL</sequence>
<accession>A0A0E9UUG7</accession>
<protein>
    <submittedName>
        <fullName evidence="1">Uncharacterized protein</fullName>
    </submittedName>
</protein>
<dbReference type="EMBL" id="GBXM01039058">
    <property type="protein sequence ID" value="JAH69519.1"/>
    <property type="molecule type" value="Transcribed_RNA"/>
</dbReference>
<dbReference type="AlphaFoldDB" id="A0A0E9UUG7"/>
<reference evidence="1" key="1">
    <citation type="submission" date="2014-11" db="EMBL/GenBank/DDBJ databases">
        <authorList>
            <person name="Amaro Gonzalez C."/>
        </authorList>
    </citation>
    <scope>NUCLEOTIDE SEQUENCE</scope>
</reference>
<name>A0A0E9UUG7_ANGAN</name>
<proteinExistence type="predicted"/>